<comment type="caution">
    <text evidence="2">Lacks conserved residue(s) required for the propagation of feature annotation.</text>
</comment>
<feature type="binding site" evidence="2">
    <location>
        <position position="197"/>
    </location>
    <ligand>
        <name>Zn(2+)</name>
        <dbReference type="ChEBI" id="CHEBI:29105"/>
    </ligand>
</feature>
<evidence type="ECO:0000256" key="1">
    <source>
        <dbReference type="ARBA" id="ARBA00023027"/>
    </source>
</evidence>
<protein>
    <recommendedName>
        <fullName evidence="3">Deacetylase sirtuin-type domain-containing protein</fullName>
    </recommendedName>
</protein>
<dbReference type="Gene3D" id="3.40.50.1220">
    <property type="entry name" value="TPP-binding domain"/>
    <property type="match status" value="1"/>
</dbReference>
<reference evidence="4 5" key="1">
    <citation type="submission" date="2019-08" db="EMBL/GenBank/DDBJ databases">
        <title>In-depth cultivation of the pig gut microbiome towards novel bacterial diversity and tailored functional studies.</title>
        <authorList>
            <person name="Wylensek D."/>
            <person name="Hitch T.C.A."/>
            <person name="Clavel T."/>
        </authorList>
    </citation>
    <scope>NUCLEOTIDE SEQUENCE [LARGE SCALE GENOMIC DNA]</scope>
    <source>
        <strain evidence="4 5">BL-389-WT-3D</strain>
    </source>
</reference>
<dbReference type="RefSeq" id="WP_154322251.1">
    <property type="nucleotide sequence ID" value="NZ_VUMB01000007.1"/>
</dbReference>
<evidence type="ECO:0000256" key="2">
    <source>
        <dbReference type="PROSITE-ProRule" id="PRU00236"/>
    </source>
</evidence>
<organism evidence="4 5">
    <name type="scientific">Clostridium scindens (strain JCM 10418 / VPI 12708)</name>
    <dbReference type="NCBI Taxonomy" id="29347"/>
    <lineage>
        <taxon>Bacteria</taxon>
        <taxon>Bacillati</taxon>
        <taxon>Bacillota</taxon>
        <taxon>Clostridia</taxon>
        <taxon>Lachnospirales</taxon>
        <taxon>Lachnospiraceae</taxon>
    </lineage>
</organism>
<feature type="binding site" evidence="2">
    <location>
        <position position="194"/>
    </location>
    <ligand>
        <name>Zn(2+)</name>
        <dbReference type="ChEBI" id="CHEBI:29105"/>
    </ligand>
</feature>
<dbReference type="EMBL" id="VUMB01000007">
    <property type="protein sequence ID" value="MSS39629.1"/>
    <property type="molecule type" value="Genomic_DNA"/>
</dbReference>
<feature type="binding site" evidence="2">
    <location>
        <position position="162"/>
    </location>
    <ligand>
        <name>Zn(2+)</name>
        <dbReference type="ChEBI" id="CHEBI:29105"/>
    </ligand>
</feature>
<sequence>MTRYQERMDEHRRYARELVSGGQDEALEKALDMIRNADRIVIGGGAGLSACGGLNYMSLEVLKKEFPALARRGYHTLWEALWDDRRTKQQKIGMMAAEVLWACYDFPVIRAYQDLLRMVEDKDYFVLTSNIDRQFHKAGFEEERIFEPQCSASDLQCQTPCCRDIWDGESVWRKIAANMDRETYACLEEDIPRCDRCHAPAVQNMRGIKSFIPDKVMWNRIEFEQYIKEASDLRTVFLELGAGFNSPGVIRHPFQRLAYRYPKAALIRMNQEFPKVPEKIKDRSVEIAGDMGEALAQMRRLYERK</sequence>
<keyword evidence="1" id="KW-0520">NAD</keyword>
<feature type="domain" description="Deacetylase sirtuin-type" evidence="3">
    <location>
        <begin position="20"/>
        <end position="305"/>
    </location>
</feature>
<evidence type="ECO:0000313" key="5">
    <source>
        <dbReference type="Proteomes" id="UP000462363"/>
    </source>
</evidence>
<proteinExistence type="predicted"/>
<dbReference type="SUPFAM" id="SSF52467">
    <property type="entry name" value="DHS-like NAD/FAD-binding domain"/>
    <property type="match status" value="1"/>
</dbReference>
<keyword evidence="2" id="KW-0479">Metal-binding</keyword>
<evidence type="ECO:0000313" key="4">
    <source>
        <dbReference type="EMBL" id="MSS39629.1"/>
    </source>
</evidence>
<accession>A0A844FAY9</accession>
<dbReference type="InterPro" id="IPR026590">
    <property type="entry name" value="Ssirtuin_cat_dom"/>
</dbReference>
<evidence type="ECO:0000259" key="3">
    <source>
        <dbReference type="PROSITE" id="PS50305"/>
    </source>
</evidence>
<dbReference type="GO" id="GO:0046872">
    <property type="term" value="F:metal ion binding"/>
    <property type="evidence" value="ECO:0007669"/>
    <property type="project" value="UniProtKB-KW"/>
</dbReference>
<dbReference type="AlphaFoldDB" id="A0A844FAY9"/>
<dbReference type="PROSITE" id="PS50305">
    <property type="entry name" value="SIRTUIN"/>
    <property type="match status" value="1"/>
</dbReference>
<comment type="caution">
    <text evidence="4">The sequence shown here is derived from an EMBL/GenBank/DDBJ whole genome shotgun (WGS) entry which is preliminary data.</text>
</comment>
<name>A0A844FAY9_CLOSV</name>
<dbReference type="InterPro" id="IPR029035">
    <property type="entry name" value="DHS-like_NAD/FAD-binding_dom"/>
</dbReference>
<gene>
    <name evidence="4" type="ORF">FYJ37_04455</name>
</gene>
<dbReference type="Proteomes" id="UP000462363">
    <property type="component" value="Unassembled WGS sequence"/>
</dbReference>
<keyword evidence="2" id="KW-0862">Zinc</keyword>
<feature type="binding site" evidence="2">
    <location>
        <position position="157"/>
    </location>
    <ligand>
        <name>Zn(2+)</name>
        <dbReference type="ChEBI" id="CHEBI:29105"/>
    </ligand>
</feature>